<dbReference type="InterPro" id="IPR025902">
    <property type="entry name" value="LssY-like-C_dom"/>
</dbReference>
<gene>
    <name evidence="2" type="ORF">EYC87_16820</name>
</gene>
<evidence type="ECO:0000313" key="3">
    <source>
        <dbReference type="Proteomes" id="UP001143307"/>
    </source>
</evidence>
<sequence>MLDCVDRIDKRCSRHWRFFAVLLLSLLLAACASRPYQASGFKAVAFTQRAIVQQQGNLTVSASVPTAAETEALTGLDLYSQGIQPVWLEIENGSEWPVRLVKWSIDRDYFSPIEVAYMNRKQFTKQGYQDMQAWFHNNAMPRQIPASGKASGLVFTHLRAGTKGFNLNLFQQGQLYDFTFLVPLPGFQADYTRVKFDQLYVSEEIIELDRAGLRDKLENELACCATDETKTKQGGPFNTILIGSGNTLRRAMLRGDWLETSAETVTKSRTQSYKGRSPDAVFWKYRKDGNERIALHLWLTPWRVDGKPVWVSQVFYFVVDTSPVAIFLQKLEGNAEAQAFFAQESVTADLDSAQKFFLQNLWYNGSLEATGYVHGAGEVTIDNPQTSFGGATYFTEGYRLVVFLADTIMALDDAAFIYDIRRPLHTNEAIVKGRQIAPPNNRLHTQSEGDLLVSTAVPSREETKKIFGMDLYGKGIQPVWVQVENRGNNELILTPISLDQAYFTARETANRSRIEFSLGHTAHFEERSHARLTVSPQSIVAGYIFSRLDEGTKSFNVDVIGEGEAYLMSFFVPVPGLKLDHHKVDFANIYPNNEIRNVNLAELVAEVELMPCCVYNAGGQDEGDPLNLVFIGEPRDLYYAFMRAGWDETESIHSASLVKTAASMFTAGRYRHSPVSALYVFDRPQDAALQRARGSVKERNHLRIWMTPLRHEGKPVWIGQISRDIGVRFTRKTISTHKIDPDVDETREYLLEDLAYSQTVKAFGYIGGVGVADYAQPRSNLTGDSYFTDGRRLLLWLSGEPIGLDEVQVMDLSGYSRDNAESD</sequence>
<reference evidence="2" key="1">
    <citation type="submission" date="2019-02" db="EMBL/GenBank/DDBJ databases">
        <authorList>
            <person name="Li S.-H."/>
        </authorList>
    </citation>
    <scope>NUCLEOTIDE SEQUENCE</scope>
    <source>
        <strain evidence="2">IMCC8485</strain>
    </source>
</reference>
<name>A0ABT3SZ16_9GAMM</name>
<dbReference type="EMBL" id="SHNP01000006">
    <property type="protein sequence ID" value="MCX2975246.1"/>
    <property type="molecule type" value="Genomic_DNA"/>
</dbReference>
<dbReference type="PROSITE" id="PS51257">
    <property type="entry name" value="PROKAR_LIPOPROTEIN"/>
    <property type="match status" value="1"/>
</dbReference>
<keyword evidence="3" id="KW-1185">Reference proteome</keyword>
<organism evidence="2 3">
    <name type="scientific">Candidatus Seongchinamella marina</name>
    <dbReference type="NCBI Taxonomy" id="2518990"/>
    <lineage>
        <taxon>Bacteria</taxon>
        <taxon>Pseudomonadati</taxon>
        <taxon>Pseudomonadota</taxon>
        <taxon>Gammaproteobacteria</taxon>
        <taxon>Cellvibrionales</taxon>
        <taxon>Halieaceae</taxon>
        <taxon>Seongchinamella</taxon>
    </lineage>
</organism>
<feature type="domain" description="LssY-like C-terminal" evidence="1">
    <location>
        <begin position="619"/>
        <end position="791"/>
    </location>
</feature>
<dbReference type="Pfam" id="PF14067">
    <property type="entry name" value="LssY_C"/>
    <property type="match status" value="1"/>
</dbReference>
<dbReference type="RefSeq" id="WP_279253893.1">
    <property type="nucleotide sequence ID" value="NZ_SHNP01000006.1"/>
</dbReference>
<evidence type="ECO:0000313" key="2">
    <source>
        <dbReference type="EMBL" id="MCX2975246.1"/>
    </source>
</evidence>
<comment type="caution">
    <text evidence="2">The sequence shown here is derived from an EMBL/GenBank/DDBJ whole genome shotgun (WGS) entry which is preliminary data.</text>
</comment>
<proteinExistence type="predicted"/>
<protein>
    <recommendedName>
        <fullName evidence="1">LssY-like C-terminal domain-containing protein</fullName>
    </recommendedName>
</protein>
<accession>A0ABT3SZ16</accession>
<evidence type="ECO:0000259" key="1">
    <source>
        <dbReference type="Pfam" id="PF14067"/>
    </source>
</evidence>
<dbReference type="Proteomes" id="UP001143307">
    <property type="component" value="Unassembled WGS sequence"/>
</dbReference>